<dbReference type="SUPFAM" id="SSF48295">
    <property type="entry name" value="TrpR-like"/>
    <property type="match status" value="1"/>
</dbReference>
<dbReference type="Pfam" id="PF01527">
    <property type="entry name" value="HTH_Tnp_1"/>
    <property type="match status" value="1"/>
</dbReference>
<dbReference type="GeneID" id="106807186"/>
<proteinExistence type="predicted"/>
<dbReference type="InterPro" id="IPR050863">
    <property type="entry name" value="CenT-Element_Derived"/>
</dbReference>
<gene>
    <name evidence="4" type="primary">LOC106807186</name>
</gene>
<dbReference type="Proteomes" id="UP000695022">
    <property type="component" value="Unplaced"/>
</dbReference>
<accession>A0ABM1DYC3</accession>
<dbReference type="InterPro" id="IPR002514">
    <property type="entry name" value="Transposase_8"/>
</dbReference>
<dbReference type="InterPro" id="IPR004875">
    <property type="entry name" value="DDE_SF_endonuclease_dom"/>
</dbReference>
<evidence type="ECO:0000313" key="4">
    <source>
        <dbReference type="RefSeq" id="XP_014664944.1"/>
    </source>
</evidence>
<keyword evidence="3" id="KW-1185">Reference proteome</keyword>
<dbReference type="InterPro" id="IPR010921">
    <property type="entry name" value="Trp_repressor/repl_initiator"/>
</dbReference>
<dbReference type="PANTHER" id="PTHR19303">
    <property type="entry name" value="TRANSPOSON"/>
    <property type="match status" value="1"/>
</dbReference>
<evidence type="ECO:0000259" key="2">
    <source>
        <dbReference type="Pfam" id="PF03184"/>
    </source>
</evidence>
<organism evidence="3 4">
    <name type="scientific">Priapulus caudatus</name>
    <name type="common">Priapulid worm</name>
    <dbReference type="NCBI Taxonomy" id="37621"/>
    <lineage>
        <taxon>Eukaryota</taxon>
        <taxon>Metazoa</taxon>
        <taxon>Ecdysozoa</taxon>
        <taxon>Scalidophora</taxon>
        <taxon>Priapulida</taxon>
        <taxon>Priapulimorpha</taxon>
        <taxon>Priapulimorphida</taxon>
        <taxon>Priapulidae</taxon>
        <taxon>Priapulus</taxon>
    </lineage>
</organism>
<sequence length="439" mass="48336">MNQVRAAKALVAFDDATPRSLRTKKSYTAEYKLEAIQTVKDGGTVKGTARRFGVQPCRIRDWVRKEDFVDEQQSDGCVVTAKLLQLQALTIARELDLPPSFRASAKFLRRWRLKYVGRQTVSGTRQLRAIPADYREKLRAFQTMLVRQMSTTRYRQSVVVGVGETQVSYMPPVFVCGTNYNAGKMSVILAARATAVSCPVSVILIDPSIDFLPDIYCHLAGIPDNMSIHSSSNGLLTRAVMRWWIDDMSAQQTLAPRERLLVMLDAGAARENAEFTRAAAAANCDLVYVPRCCAPLCNPVNVGMVRPFALRLEELRGQWMQERICAWQSGDDGGGGDAAEEAGLLQPTSFDLLTWIATAWDEVSAEEIRNAFVWCGVCDPGNGGRERAFAHVPHVMARLQEDADGAGIARAGTPTPAQPETPSFVREDSNGGLLINYAS</sequence>
<feature type="region of interest" description="Disordered" evidence="1">
    <location>
        <begin position="407"/>
        <end position="439"/>
    </location>
</feature>
<name>A0ABM1DYC3_PRICU</name>
<dbReference type="Pfam" id="PF03184">
    <property type="entry name" value="DDE_1"/>
    <property type="match status" value="1"/>
</dbReference>
<feature type="domain" description="DDE-1" evidence="2">
    <location>
        <begin position="224"/>
        <end position="372"/>
    </location>
</feature>
<dbReference type="InterPro" id="IPR036388">
    <property type="entry name" value="WH-like_DNA-bd_sf"/>
</dbReference>
<protein>
    <submittedName>
        <fullName evidence="4">Uncharacterized protein LOC106807186</fullName>
    </submittedName>
</protein>
<dbReference type="Gene3D" id="1.10.10.10">
    <property type="entry name" value="Winged helix-like DNA-binding domain superfamily/Winged helix DNA-binding domain"/>
    <property type="match status" value="1"/>
</dbReference>
<evidence type="ECO:0000256" key="1">
    <source>
        <dbReference type="SAM" id="MobiDB-lite"/>
    </source>
</evidence>
<reference evidence="4" key="1">
    <citation type="submission" date="2025-08" db="UniProtKB">
        <authorList>
            <consortium name="RefSeq"/>
        </authorList>
    </citation>
    <scope>IDENTIFICATION</scope>
</reference>
<dbReference type="RefSeq" id="XP_014664944.1">
    <property type="nucleotide sequence ID" value="XM_014809458.1"/>
</dbReference>
<evidence type="ECO:0000313" key="3">
    <source>
        <dbReference type="Proteomes" id="UP000695022"/>
    </source>
</evidence>